<sequence>MVPDVDNVILWSTSKYRSLVRTP</sequence>
<keyword evidence="2" id="KW-1185">Reference proteome</keyword>
<dbReference type="AlphaFoldDB" id="A0A834W871"/>
<dbReference type="EMBL" id="JAAIUW010000010">
    <property type="protein sequence ID" value="KAF7812133.1"/>
    <property type="molecule type" value="Genomic_DNA"/>
</dbReference>
<name>A0A834W871_9FABA</name>
<accession>A0A834W871</accession>
<protein>
    <submittedName>
        <fullName evidence="1">Uncharacterized protein</fullName>
    </submittedName>
</protein>
<gene>
    <name evidence="1" type="ORF">G2W53_033109</name>
</gene>
<organism evidence="1 2">
    <name type="scientific">Senna tora</name>
    <dbReference type="NCBI Taxonomy" id="362788"/>
    <lineage>
        <taxon>Eukaryota</taxon>
        <taxon>Viridiplantae</taxon>
        <taxon>Streptophyta</taxon>
        <taxon>Embryophyta</taxon>
        <taxon>Tracheophyta</taxon>
        <taxon>Spermatophyta</taxon>
        <taxon>Magnoliopsida</taxon>
        <taxon>eudicotyledons</taxon>
        <taxon>Gunneridae</taxon>
        <taxon>Pentapetalae</taxon>
        <taxon>rosids</taxon>
        <taxon>fabids</taxon>
        <taxon>Fabales</taxon>
        <taxon>Fabaceae</taxon>
        <taxon>Caesalpinioideae</taxon>
        <taxon>Cassia clade</taxon>
        <taxon>Senna</taxon>
    </lineage>
</organism>
<evidence type="ECO:0000313" key="1">
    <source>
        <dbReference type="EMBL" id="KAF7812133.1"/>
    </source>
</evidence>
<dbReference type="Proteomes" id="UP000634136">
    <property type="component" value="Unassembled WGS sequence"/>
</dbReference>
<reference evidence="1" key="1">
    <citation type="submission" date="2020-09" db="EMBL/GenBank/DDBJ databases">
        <title>Genome-Enabled Discovery of Anthraquinone Biosynthesis in Senna tora.</title>
        <authorList>
            <person name="Kang S.-H."/>
            <person name="Pandey R.P."/>
            <person name="Lee C.-M."/>
            <person name="Sim J.-S."/>
            <person name="Jeong J.-T."/>
            <person name="Choi B.-S."/>
            <person name="Jung M."/>
            <person name="Ginzburg D."/>
            <person name="Zhao K."/>
            <person name="Won S.Y."/>
            <person name="Oh T.-J."/>
            <person name="Yu Y."/>
            <person name="Kim N.-H."/>
            <person name="Lee O.R."/>
            <person name="Lee T.-H."/>
            <person name="Bashyal P."/>
            <person name="Kim T.-S."/>
            <person name="Lee W.-H."/>
            <person name="Kawkins C."/>
            <person name="Kim C.-K."/>
            <person name="Kim J.S."/>
            <person name="Ahn B.O."/>
            <person name="Rhee S.Y."/>
            <person name="Sohng J.K."/>
        </authorList>
    </citation>
    <scope>NUCLEOTIDE SEQUENCE</scope>
    <source>
        <tissue evidence="1">Leaf</tissue>
    </source>
</reference>
<proteinExistence type="predicted"/>
<evidence type="ECO:0000313" key="2">
    <source>
        <dbReference type="Proteomes" id="UP000634136"/>
    </source>
</evidence>
<comment type="caution">
    <text evidence="1">The sequence shown here is derived from an EMBL/GenBank/DDBJ whole genome shotgun (WGS) entry which is preliminary data.</text>
</comment>